<dbReference type="GO" id="GO:0042773">
    <property type="term" value="P:ATP synthesis coupled electron transport"/>
    <property type="evidence" value="ECO:0007669"/>
    <property type="project" value="InterPro"/>
</dbReference>
<dbReference type="OrthoDB" id="2979252at2759"/>
<sequence length="70" mass="7833">MKFIGLATTIVSLLISLVVWVLFDFSSNQFQFVQECYGSSQYSIYLGVDGISIYFVLLTTLIMPIALLSN</sequence>
<proteinExistence type="predicted"/>
<keyword evidence="3" id="KW-1185">Reference proteome</keyword>
<organism evidence="2 3">
    <name type="scientific">Terfezia boudieri ATCC MYA-4762</name>
    <dbReference type="NCBI Taxonomy" id="1051890"/>
    <lineage>
        <taxon>Eukaryota</taxon>
        <taxon>Fungi</taxon>
        <taxon>Dikarya</taxon>
        <taxon>Ascomycota</taxon>
        <taxon>Pezizomycotina</taxon>
        <taxon>Pezizomycetes</taxon>
        <taxon>Pezizales</taxon>
        <taxon>Pezizaceae</taxon>
        <taxon>Terfezia</taxon>
    </lineage>
</organism>
<evidence type="ECO:0000313" key="2">
    <source>
        <dbReference type="EMBL" id="RPB17915.1"/>
    </source>
</evidence>
<accession>A0A3N4LJ17</accession>
<dbReference type="EMBL" id="ML121873">
    <property type="protein sequence ID" value="RPB17915.1"/>
    <property type="molecule type" value="Genomic_DNA"/>
</dbReference>
<keyword evidence="1" id="KW-0472">Membrane</keyword>
<evidence type="ECO:0000313" key="3">
    <source>
        <dbReference type="Proteomes" id="UP000267821"/>
    </source>
</evidence>
<dbReference type="InParanoid" id="A0A3N4LJ17"/>
<dbReference type="Proteomes" id="UP000267821">
    <property type="component" value="Unassembled WGS sequence"/>
</dbReference>
<dbReference type="InterPro" id="IPR003918">
    <property type="entry name" value="NADH_UbQ_OxRdtase"/>
</dbReference>
<name>A0A3N4LJ17_9PEZI</name>
<reference evidence="2 3" key="1">
    <citation type="journal article" date="2018" name="Nat. Ecol. Evol.">
        <title>Pezizomycetes genomes reveal the molecular basis of ectomycorrhizal truffle lifestyle.</title>
        <authorList>
            <person name="Murat C."/>
            <person name="Payen T."/>
            <person name="Noel B."/>
            <person name="Kuo A."/>
            <person name="Morin E."/>
            <person name="Chen J."/>
            <person name="Kohler A."/>
            <person name="Krizsan K."/>
            <person name="Balestrini R."/>
            <person name="Da Silva C."/>
            <person name="Montanini B."/>
            <person name="Hainaut M."/>
            <person name="Levati E."/>
            <person name="Barry K.W."/>
            <person name="Belfiori B."/>
            <person name="Cichocki N."/>
            <person name="Clum A."/>
            <person name="Dockter R.B."/>
            <person name="Fauchery L."/>
            <person name="Guy J."/>
            <person name="Iotti M."/>
            <person name="Le Tacon F."/>
            <person name="Lindquist E.A."/>
            <person name="Lipzen A."/>
            <person name="Malagnac F."/>
            <person name="Mello A."/>
            <person name="Molinier V."/>
            <person name="Miyauchi S."/>
            <person name="Poulain J."/>
            <person name="Riccioni C."/>
            <person name="Rubini A."/>
            <person name="Sitrit Y."/>
            <person name="Splivallo R."/>
            <person name="Traeger S."/>
            <person name="Wang M."/>
            <person name="Zifcakova L."/>
            <person name="Wipf D."/>
            <person name="Zambonelli A."/>
            <person name="Paolocci F."/>
            <person name="Nowrousian M."/>
            <person name="Ottonello S."/>
            <person name="Baldrian P."/>
            <person name="Spatafora J.W."/>
            <person name="Henrissat B."/>
            <person name="Nagy L.G."/>
            <person name="Aury J.M."/>
            <person name="Wincker P."/>
            <person name="Grigoriev I.V."/>
            <person name="Bonfante P."/>
            <person name="Martin F.M."/>
        </authorList>
    </citation>
    <scope>NUCLEOTIDE SEQUENCE [LARGE SCALE GENOMIC DNA]</scope>
    <source>
        <strain evidence="2 3">ATCC MYA-4762</strain>
    </source>
</reference>
<feature type="transmembrane region" description="Helical" evidence="1">
    <location>
        <begin position="6"/>
        <end position="23"/>
    </location>
</feature>
<protein>
    <submittedName>
        <fullName evidence="2">Uncharacterized protein</fullName>
    </submittedName>
</protein>
<dbReference type="PANTHER" id="PTHR43507:SF1">
    <property type="entry name" value="NADH-UBIQUINONE OXIDOREDUCTASE CHAIN 4"/>
    <property type="match status" value="1"/>
</dbReference>
<gene>
    <name evidence="2" type="ORF">L211DRAFT_799352</name>
</gene>
<dbReference type="STRING" id="1051890.A0A3N4LJ17"/>
<dbReference type="AlphaFoldDB" id="A0A3N4LJ17"/>
<dbReference type="GO" id="GO:0015990">
    <property type="term" value="P:electron transport coupled proton transport"/>
    <property type="evidence" value="ECO:0007669"/>
    <property type="project" value="TreeGrafter"/>
</dbReference>
<keyword evidence="1" id="KW-0812">Transmembrane</keyword>
<dbReference type="GO" id="GO:0008137">
    <property type="term" value="F:NADH dehydrogenase (ubiquinone) activity"/>
    <property type="evidence" value="ECO:0007669"/>
    <property type="project" value="InterPro"/>
</dbReference>
<dbReference type="GO" id="GO:0048039">
    <property type="term" value="F:ubiquinone binding"/>
    <property type="evidence" value="ECO:0007669"/>
    <property type="project" value="TreeGrafter"/>
</dbReference>
<evidence type="ECO:0000256" key="1">
    <source>
        <dbReference type="SAM" id="Phobius"/>
    </source>
</evidence>
<dbReference type="GO" id="GO:0003954">
    <property type="term" value="F:NADH dehydrogenase activity"/>
    <property type="evidence" value="ECO:0007669"/>
    <property type="project" value="TreeGrafter"/>
</dbReference>
<keyword evidence="1" id="KW-1133">Transmembrane helix</keyword>
<dbReference type="PANTHER" id="PTHR43507">
    <property type="entry name" value="NADH-UBIQUINONE OXIDOREDUCTASE CHAIN 4"/>
    <property type="match status" value="1"/>
</dbReference>
<feature type="transmembrane region" description="Helical" evidence="1">
    <location>
        <begin position="44"/>
        <end position="67"/>
    </location>
</feature>